<proteinExistence type="predicted"/>
<dbReference type="RefSeq" id="WP_190419990.1">
    <property type="nucleotide sequence ID" value="NZ_JAAOCA010000010.1"/>
</dbReference>
<feature type="transmembrane region" description="Helical" evidence="1">
    <location>
        <begin position="137"/>
        <end position="158"/>
    </location>
</feature>
<evidence type="ECO:0000313" key="4">
    <source>
        <dbReference type="Proteomes" id="UP000805841"/>
    </source>
</evidence>
<dbReference type="Pfam" id="PF11992">
    <property type="entry name" value="TgpA_N"/>
    <property type="match status" value="1"/>
</dbReference>
<dbReference type="InterPro" id="IPR052901">
    <property type="entry name" value="Bact_TGase-like"/>
</dbReference>
<dbReference type="InterPro" id="IPR038765">
    <property type="entry name" value="Papain-like_cys_pep_sf"/>
</dbReference>
<dbReference type="PANTHER" id="PTHR42736">
    <property type="entry name" value="PROTEIN-GLUTAMINE GAMMA-GLUTAMYLTRANSFERASE"/>
    <property type="match status" value="1"/>
</dbReference>
<feature type="transmembrane region" description="Helical" evidence="1">
    <location>
        <begin position="88"/>
        <end position="106"/>
    </location>
</feature>
<dbReference type="SUPFAM" id="SSF54001">
    <property type="entry name" value="Cysteine proteinases"/>
    <property type="match status" value="1"/>
</dbReference>
<dbReference type="PANTHER" id="PTHR42736:SF1">
    <property type="entry name" value="PROTEIN-GLUTAMINE GAMMA-GLUTAMYLTRANSFERASE"/>
    <property type="match status" value="1"/>
</dbReference>
<accession>A0ABR7Z0Q2</accession>
<dbReference type="InterPro" id="IPR002931">
    <property type="entry name" value="Transglutaminase-like"/>
</dbReference>
<dbReference type="InterPro" id="IPR021878">
    <property type="entry name" value="TgpA_N"/>
</dbReference>
<protein>
    <submittedName>
        <fullName evidence="3">DUF3488 domain-containing transglutaminase family protein</fullName>
    </submittedName>
</protein>
<sequence>MPARAGVVRGAPVNVPRAGLTWLLIGQALLLVPLWWQLPPWLLLFWLVCSAWRIQVYRMRARVPGRGLRTAMVVLAAVAVFFSSGRSFGLETAAALVVAAFLLKLLELNTRRDAWVLLLLGLFCQVVAYLFDASLPWALYSVLPLAALLAAMVGLQGGQGERLGPPLRRAAGLLLQAVPLALLLFVCFPRIAPLWSLPLNSGQARTGLADVVAPGDIATLAQSPELAFRVSFDGPPPARRQLYWRAFTLERFDGRRWQQGGLSRFQAVQPWQPVGEPWRYRVIQEPTDKPWLFALDVARSTAPDVQQTQDYRLQRRRPVDQPLYYSVESWPQVVRDPQLAPALRQQNLQLPATGDPRMRAWASDMARRYPESEALVAAMLQRYHEQDYHYSLRPATLGSDSIDGFFFDTRRGFCAHFAGAMTFALRAAGIPARMVVGYQGGELNPAGNYFTVRQYDAHAWVEYWRQGQGWRSVDPTFAVAPQRIDQGLAEALGADEPFLQGSPFSMLRYRDLAWLNTLRLGWENLNYGWERWVLGYQQAQQSELLLRWFKGWAIWVLPTAGTLTVLLLGLAVLRPWRRQVDRVLRQFLRFERLLGWHGLTRAPGEGPHAFAERAAQQLPGSAQAIHTFAQAYTRQRYAGEAAAPATLAVQLNDVRRSLAGRTGPQRKPLP</sequence>
<keyword evidence="4" id="KW-1185">Reference proteome</keyword>
<dbReference type="Pfam" id="PF01841">
    <property type="entry name" value="Transglut_core"/>
    <property type="match status" value="1"/>
</dbReference>
<feature type="transmembrane region" description="Helical" evidence="1">
    <location>
        <begin position="113"/>
        <end position="131"/>
    </location>
</feature>
<dbReference type="InterPro" id="IPR025403">
    <property type="entry name" value="TgpA-like_C"/>
</dbReference>
<organism evidence="3 4">
    <name type="scientific">Pseudomonas typographi</name>
    <dbReference type="NCBI Taxonomy" id="2715964"/>
    <lineage>
        <taxon>Bacteria</taxon>
        <taxon>Pseudomonadati</taxon>
        <taxon>Pseudomonadota</taxon>
        <taxon>Gammaproteobacteria</taxon>
        <taxon>Pseudomonadales</taxon>
        <taxon>Pseudomonadaceae</taxon>
        <taxon>Pseudomonas</taxon>
    </lineage>
</organism>
<dbReference type="Gene3D" id="3.10.620.30">
    <property type="match status" value="1"/>
</dbReference>
<keyword evidence="1" id="KW-0472">Membrane</keyword>
<evidence type="ECO:0000259" key="2">
    <source>
        <dbReference type="SMART" id="SM00460"/>
    </source>
</evidence>
<keyword evidence="1" id="KW-0812">Transmembrane</keyword>
<dbReference type="Proteomes" id="UP000805841">
    <property type="component" value="Unassembled WGS sequence"/>
</dbReference>
<feature type="transmembrane region" description="Helical" evidence="1">
    <location>
        <begin position="34"/>
        <end position="54"/>
    </location>
</feature>
<feature type="transmembrane region" description="Helical" evidence="1">
    <location>
        <begin position="552"/>
        <end position="573"/>
    </location>
</feature>
<comment type="caution">
    <text evidence="3">The sequence shown here is derived from an EMBL/GenBank/DDBJ whole genome shotgun (WGS) entry which is preliminary data.</text>
</comment>
<feature type="domain" description="Transglutaminase-like" evidence="2">
    <location>
        <begin position="406"/>
        <end position="477"/>
    </location>
</feature>
<dbReference type="EMBL" id="JAAOCA010000010">
    <property type="protein sequence ID" value="MBD1599053.1"/>
    <property type="molecule type" value="Genomic_DNA"/>
</dbReference>
<dbReference type="Pfam" id="PF13559">
    <property type="entry name" value="DUF4129"/>
    <property type="match status" value="1"/>
</dbReference>
<keyword evidence="1" id="KW-1133">Transmembrane helix</keyword>
<feature type="transmembrane region" description="Helical" evidence="1">
    <location>
        <begin position="66"/>
        <end position="82"/>
    </location>
</feature>
<evidence type="ECO:0000256" key="1">
    <source>
        <dbReference type="SAM" id="Phobius"/>
    </source>
</evidence>
<gene>
    <name evidence="3" type="ORF">HAQ05_10075</name>
</gene>
<name>A0ABR7Z0Q2_9PSED</name>
<reference evidence="3 4" key="1">
    <citation type="journal article" date="2020" name="Insects">
        <title>Bacteria Belonging to Pseudomonas typographi sp. nov. from the Bark Beetle Ips typographus Have Genomic Potential to Aid in the Host Ecology.</title>
        <authorList>
            <person name="Peral-Aranega E."/>
            <person name="Saati-Santamaria Z."/>
            <person name="Kolarik M."/>
            <person name="Rivas R."/>
            <person name="Garcia-Fraile P."/>
        </authorList>
    </citation>
    <scope>NUCLEOTIDE SEQUENCE [LARGE SCALE GENOMIC DNA]</scope>
    <source>
        <strain evidence="3 4">CA3A</strain>
    </source>
</reference>
<dbReference type="SMART" id="SM00460">
    <property type="entry name" value="TGc"/>
    <property type="match status" value="1"/>
</dbReference>
<feature type="transmembrane region" description="Helical" evidence="1">
    <location>
        <begin position="170"/>
        <end position="191"/>
    </location>
</feature>
<evidence type="ECO:0000313" key="3">
    <source>
        <dbReference type="EMBL" id="MBD1599053.1"/>
    </source>
</evidence>